<sequence length="189" mass="21107">QIKSHTETQSVKPVEMSHLRPRDLPDQTVIISLIMVRASQYASSSRNAGNVETVLTSPWTGLICHSVSSWTGQPVSLFLKGDQILALNDLHIDNIQDYTMLINKSLKNEIKLTILRLPVNERAQANSPAGKECLHLKKWILPSTTLEHTIFSMTKHTFNVNTVPQGVGFCLAKCQVKAGYFKPVSFPRN</sequence>
<evidence type="ECO:0000313" key="1">
    <source>
        <dbReference type="Ensembl" id="ENSNMLP00000024868.1"/>
    </source>
</evidence>
<dbReference type="PANTHER" id="PTHR47014:SF1">
    <property type="entry name" value="PLECKSTRIN HOMOLOGY DOMAIN-CONTAINING FAMILY S MEMBER 1"/>
    <property type="match status" value="1"/>
</dbReference>
<dbReference type="Proteomes" id="UP000694523">
    <property type="component" value="Unplaced"/>
</dbReference>
<proteinExistence type="predicted"/>
<evidence type="ECO:0008006" key="3">
    <source>
        <dbReference type="Google" id="ProtNLM"/>
    </source>
</evidence>
<dbReference type="InterPro" id="IPR042986">
    <property type="entry name" value="PLEKHS1"/>
</dbReference>
<keyword evidence="2" id="KW-1185">Reference proteome</keyword>
<organism evidence="1 2">
    <name type="scientific">Neogobius melanostomus</name>
    <name type="common">round goby</name>
    <dbReference type="NCBI Taxonomy" id="47308"/>
    <lineage>
        <taxon>Eukaryota</taxon>
        <taxon>Metazoa</taxon>
        <taxon>Chordata</taxon>
        <taxon>Craniata</taxon>
        <taxon>Vertebrata</taxon>
        <taxon>Euteleostomi</taxon>
        <taxon>Actinopterygii</taxon>
        <taxon>Neopterygii</taxon>
        <taxon>Teleostei</taxon>
        <taxon>Neoteleostei</taxon>
        <taxon>Acanthomorphata</taxon>
        <taxon>Gobiaria</taxon>
        <taxon>Gobiiformes</taxon>
        <taxon>Gobioidei</taxon>
        <taxon>Gobiidae</taxon>
        <taxon>Benthophilinae</taxon>
        <taxon>Neogobiini</taxon>
        <taxon>Neogobius</taxon>
    </lineage>
</organism>
<dbReference type="AlphaFoldDB" id="A0A8C6WQU8"/>
<evidence type="ECO:0000313" key="2">
    <source>
        <dbReference type="Proteomes" id="UP000694523"/>
    </source>
</evidence>
<accession>A0A8C6WQU8</accession>
<dbReference type="InterPro" id="IPR036034">
    <property type="entry name" value="PDZ_sf"/>
</dbReference>
<reference evidence="1" key="1">
    <citation type="submission" date="2025-08" db="UniProtKB">
        <authorList>
            <consortium name="Ensembl"/>
        </authorList>
    </citation>
    <scope>IDENTIFICATION</scope>
</reference>
<reference evidence="1" key="2">
    <citation type="submission" date="2025-09" db="UniProtKB">
        <authorList>
            <consortium name="Ensembl"/>
        </authorList>
    </citation>
    <scope>IDENTIFICATION</scope>
</reference>
<name>A0A8C6WQU8_9GOBI</name>
<dbReference type="PANTHER" id="PTHR47014">
    <property type="entry name" value="PLECKSTRIN HOMOLOGY DOMAIN-CONTAINING FAMILY S MEMBER 1"/>
    <property type="match status" value="1"/>
</dbReference>
<dbReference type="SUPFAM" id="SSF50156">
    <property type="entry name" value="PDZ domain-like"/>
    <property type="match status" value="1"/>
</dbReference>
<protein>
    <recommendedName>
        <fullName evidence="3">PDZ domain-containing protein</fullName>
    </recommendedName>
</protein>
<dbReference type="Ensembl" id="ENSNMLT00000027812.1">
    <property type="protein sequence ID" value="ENSNMLP00000024868.1"/>
    <property type="gene ID" value="ENSNMLG00000015913.1"/>
</dbReference>